<dbReference type="Proteomes" id="UP000198287">
    <property type="component" value="Unassembled WGS sequence"/>
</dbReference>
<keyword evidence="3" id="KW-1185">Reference proteome</keyword>
<gene>
    <name evidence="2" type="ORF">Fcan01_14173</name>
</gene>
<evidence type="ECO:0000256" key="1">
    <source>
        <dbReference type="SAM" id="SignalP"/>
    </source>
</evidence>
<organism evidence="2 3">
    <name type="scientific">Folsomia candida</name>
    <name type="common">Springtail</name>
    <dbReference type="NCBI Taxonomy" id="158441"/>
    <lineage>
        <taxon>Eukaryota</taxon>
        <taxon>Metazoa</taxon>
        <taxon>Ecdysozoa</taxon>
        <taxon>Arthropoda</taxon>
        <taxon>Hexapoda</taxon>
        <taxon>Collembola</taxon>
        <taxon>Entomobryomorpha</taxon>
        <taxon>Isotomoidea</taxon>
        <taxon>Isotomidae</taxon>
        <taxon>Proisotominae</taxon>
        <taxon>Folsomia</taxon>
    </lineage>
</organism>
<keyword evidence="1" id="KW-0732">Signal</keyword>
<accession>A0A226E1I6</accession>
<protein>
    <recommendedName>
        <fullName evidence="4">Chitin-binding type-2 domain-containing protein</fullName>
    </recommendedName>
</protein>
<feature type="signal peptide" evidence="1">
    <location>
        <begin position="1"/>
        <end position="23"/>
    </location>
</feature>
<proteinExistence type="predicted"/>
<evidence type="ECO:0000313" key="2">
    <source>
        <dbReference type="EMBL" id="OXA50837.1"/>
    </source>
</evidence>
<evidence type="ECO:0008006" key="4">
    <source>
        <dbReference type="Google" id="ProtNLM"/>
    </source>
</evidence>
<dbReference type="EMBL" id="LNIX01000008">
    <property type="protein sequence ID" value="OXA50837.1"/>
    <property type="molecule type" value="Genomic_DNA"/>
</dbReference>
<evidence type="ECO:0000313" key="3">
    <source>
        <dbReference type="Proteomes" id="UP000198287"/>
    </source>
</evidence>
<comment type="caution">
    <text evidence="2">The sequence shown here is derived from an EMBL/GenBank/DDBJ whole genome shotgun (WGS) entry which is preliminary data.</text>
</comment>
<sequence length="110" mass="11552">MKTAVVVVVILATVGSVILVVDAVITPPHRCTAAGNFGPTIAKEPCFDQGDVPVGNQVNRCDFVSCTFYASYNTWVKAPHVCPGDPTNVFDDKTGLCGPLPVTSTTVKTV</sequence>
<dbReference type="AlphaFoldDB" id="A0A226E1I6"/>
<name>A0A226E1I6_FOLCA</name>
<reference evidence="2 3" key="1">
    <citation type="submission" date="2015-12" db="EMBL/GenBank/DDBJ databases">
        <title>The genome of Folsomia candida.</title>
        <authorList>
            <person name="Faddeeva A."/>
            <person name="Derks M.F."/>
            <person name="Anvar Y."/>
            <person name="Smit S."/>
            <person name="Van Straalen N."/>
            <person name="Roelofs D."/>
        </authorList>
    </citation>
    <scope>NUCLEOTIDE SEQUENCE [LARGE SCALE GENOMIC DNA]</scope>
    <source>
        <strain evidence="2 3">VU population</strain>
        <tissue evidence="2">Whole body</tissue>
    </source>
</reference>
<feature type="chain" id="PRO_5012262781" description="Chitin-binding type-2 domain-containing protein" evidence="1">
    <location>
        <begin position="24"/>
        <end position="110"/>
    </location>
</feature>